<dbReference type="STRING" id="1334022.SAMN04487907_101128"/>
<keyword evidence="3" id="KW-1185">Reference proteome</keyword>
<evidence type="ECO:0000313" key="3">
    <source>
        <dbReference type="Proteomes" id="UP000199438"/>
    </source>
</evidence>
<dbReference type="EMBL" id="FOKV01000001">
    <property type="protein sequence ID" value="SFB69767.1"/>
    <property type="molecule type" value="Genomic_DNA"/>
</dbReference>
<accession>A0A1I1D4P6</accession>
<keyword evidence="2" id="KW-0808">Transferase</keyword>
<dbReference type="GO" id="GO:0016740">
    <property type="term" value="F:transferase activity"/>
    <property type="evidence" value="ECO:0007669"/>
    <property type="project" value="UniProtKB-KW"/>
</dbReference>
<feature type="domain" description="Polysaccharide pyruvyl transferase" evidence="1">
    <location>
        <begin position="14"/>
        <end position="324"/>
    </location>
</feature>
<organism evidence="2 3">
    <name type="scientific">Zunongwangia mangrovi</name>
    <dbReference type="NCBI Taxonomy" id="1334022"/>
    <lineage>
        <taxon>Bacteria</taxon>
        <taxon>Pseudomonadati</taxon>
        <taxon>Bacteroidota</taxon>
        <taxon>Flavobacteriia</taxon>
        <taxon>Flavobacteriales</taxon>
        <taxon>Flavobacteriaceae</taxon>
        <taxon>Zunongwangia</taxon>
    </lineage>
</organism>
<protein>
    <submittedName>
        <fullName evidence="2">Polysaccharide pyruvyl transferase</fullName>
    </submittedName>
</protein>
<proteinExistence type="predicted"/>
<dbReference type="Proteomes" id="UP000199438">
    <property type="component" value="Unassembled WGS sequence"/>
</dbReference>
<evidence type="ECO:0000313" key="2">
    <source>
        <dbReference type="EMBL" id="SFB69767.1"/>
    </source>
</evidence>
<dbReference type="InterPro" id="IPR007345">
    <property type="entry name" value="Polysacch_pyruvyl_Trfase"/>
</dbReference>
<evidence type="ECO:0000259" key="1">
    <source>
        <dbReference type="Pfam" id="PF04230"/>
    </source>
</evidence>
<name>A0A1I1D4P6_9FLAO</name>
<gene>
    <name evidence="2" type="ORF">SAMN04487907_101128</name>
</gene>
<dbReference type="Pfam" id="PF04230">
    <property type="entry name" value="PS_pyruv_trans"/>
    <property type="match status" value="1"/>
</dbReference>
<reference evidence="3" key="1">
    <citation type="submission" date="2016-10" db="EMBL/GenBank/DDBJ databases">
        <authorList>
            <person name="Varghese N."/>
            <person name="Submissions S."/>
        </authorList>
    </citation>
    <scope>NUCLEOTIDE SEQUENCE [LARGE SCALE GENOMIC DNA]</scope>
    <source>
        <strain evidence="3">DSM 24499</strain>
    </source>
</reference>
<dbReference type="OrthoDB" id="9799278at2"/>
<dbReference type="AlphaFoldDB" id="A0A1I1D4P6"/>
<dbReference type="RefSeq" id="WP_092539470.1">
    <property type="nucleotide sequence ID" value="NZ_FOKV01000001.1"/>
</dbReference>
<sequence>MKKIGIITISRTNNYGAELQAYALQRKLRDLGYDAELIDYLYYKHKDHKPTGLSQPLIKQDTKSKFKNFLMYRVISPLIEGSSVFSAAIENRKKNFYRFHANGKTRYSKDQYRSYEELYKMSFEYDIYMVGSDQVWNPGTGTSLSPYFLDFAPKNKLKVTYASSFGVSQIPESLHAKYRDFFNNLDFIGVREKQGVALVEQLSGKQAKQVLDPTLLLSKDDWSRVINEDNKNSLPKGDYILVYKLHESDELVQKAYELKRKFNCEIYNLCKRAYANKKIEGIYNIEDGGPSEFIALFQNAKFVLTTSFHGTAFSVNFNIPFFAVLRPNKANNSRITNFLEMLHLSDRIVWEGGENDNWELSENINFSEPNRLLNEFRNDSMEYLQRILNAE</sequence>